<dbReference type="InterPro" id="IPR014777">
    <property type="entry name" value="4pyrrole_Mease_sub1"/>
</dbReference>
<feature type="region of interest" description="Disordered" evidence="7">
    <location>
        <begin position="248"/>
        <end position="274"/>
    </location>
</feature>
<organism evidence="9 10">
    <name type="scientific">Anoxynatronum buryatiense</name>
    <dbReference type="NCBI Taxonomy" id="489973"/>
    <lineage>
        <taxon>Bacteria</taxon>
        <taxon>Bacillati</taxon>
        <taxon>Bacillota</taxon>
        <taxon>Clostridia</taxon>
        <taxon>Eubacteriales</taxon>
        <taxon>Clostridiaceae</taxon>
        <taxon>Anoxynatronum</taxon>
    </lineage>
</organism>
<sequence length="504" mass="54261">MTKPLSDTCNTCPGTEATPDQTSRQPFVHKPQEVNARSAEVNPLSSGMNSLACVSPGIPDSAFLRGDVPMTKEEIRWLILARLQLAPGLVTADIGCGSGSVTVEMARMTAPGQVYAMDVNQEAVDLTRQNLAHFHCTNVTLYQGKGEDLLPSLPPLDRLFIGGSGGGLPLLLKEGLAKLKPGGRMVLTAVTIETLATATTWTKEQVAAGTLTHVATVQVGVTRYVERGKTTMMAAGNPVYLITLEKPAQQPTSHTHNHTSAHAHSISPTRPTLTGIGVGPGDSDLMTAKGIKALQEASVVFYPVTREGEESAALNIVGPWLSPHTQCRPLLFAMHREDQQRQAQRQQRSEEIMAVLASGRSAVMLTLGDALLYSTYSYVMQQVQAAGYPVVTIPGISAASAAAARLNQTLAEEDQPLSWIPGTAGREDMGPLLDQLPGNVVIYKLSACQESLARWMENQHPQPLLRVVSHLGEDREEIHEGPQCLREDKLPYLSLGILIRSPRS</sequence>
<dbReference type="GO" id="GO:0009236">
    <property type="term" value="P:cobalamin biosynthetic process"/>
    <property type="evidence" value="ECO:0007669"/>
    <property type="project" value="UniProtKB-KW"/>
</dbReference>
<evidence type="ECO:0000313" key="9">
    <source>
        <dbReference type="EMBL" id="SMP56373.1"/>
    </source>
</evidence>
<feature type="domain" description="Tetrapyrrole methylase" evidence="8">
    <location>
        <begin position="272"/>
        <end position="481"/>
    </location>
</feature>
<dbReference type="CDD" id="cd11645">
    <property type="entry name" value="Precorrin_2_C20_MT"/>
    <property type="match status" value="1"/>
</dbReference>
<dbReference type="Gene3D" id="3.40.1010.10">
    <property type="entry name" value="Cobalt-precorrin-4 Transmethylase, Domain 1"/>
    <property type="match status" value="1"/>
</dbReference>
<dbReference type="InterPro" id="IPR035996">
    <property type="entry name" value="4pyrrol_Methylase_sf"/>
</dbReference>
<evidence type="ECO:0000256" key="3">
    <source>
        <dbReference type="ARBA" id="ARBA00022573"/>
    </source>
</evidence>
<dbReference type="PANTHER" id="PTHR43182:SF1">
    <property type="entry name" value="COBALT-PRECORRIN-7 C(5)-METHYLTRANSFERASE"/>
    <property type="match status" value="1"/>
</dbReference>
<keyword evidence="3" id="KW-0169">Cobalamin biosynthesis</keyword>
<dbReference type="NCBIfam" id="TIGR01467">
    <property type="entry name" value="cobI_cbiL"/>
    <property type="match status" value="1"/>
</dbReference>
<dbReference type="GO" id="GO:0030788">
    <property type="term" value="F:precorrin-2 C20-methyltransferase activity"/>
    <property type="evidence" value="ECO:0007669"/>
    <property type="project" value="InterPro"/>
</dbReference>
<gene>
    <name evidence="9" type="ORF">SAMN06296020_10664</name>
</gene>
<evidence type="ECO:0000256" key="7">
    <source>
        <dbReference type="SAM" id="MobiDB-lite"/>
    </source>
</evidence>
<evidence type="ECO:0000256" key="6">
    <source>
        <dbReference type="ARBA" id="ARBA00022691"/>
    </source>
</evidence>
<dbReference type="PANTHER" id="PTHR43182">
    <property type="entry name" value="COBALT-PRECORRIN-6B C(15)-METHYLTRANSFERASE (DECARBOXYLATING)"/>
    <property type="match status" value="1"/>
</dbReference>
<dbReference type="Gene3D" id="3.40.50.150">
    <property type="entry name" value="Vaccinia Virus protein VP39"/>
    <property type="match status" value="1"/>
</dbReference>
<evidence type="ECO:0000256" key="4">
    <source>
        <dbReference type="ARBA" id="ARBA00022603"/>
    </source>
</evidence>
<keyword evidence="6" id="KW-0949">S-adenosyl-L-methionine</keyword>
<dbReference type="Pfam" id="PF01135">
    <property type="entry name" value="PCMT"/>
    <property type="match status" value="1"/>
</dbReference>
<dbReference type="InterPro" id="IPR012382">
    <property type="entry name" value="CobI/CbiL"/>
</dbReference>
<dbReference type="GO" id="GO:0008276">
    <property type="term" value="F:protein methyltransferase activity"/>
    <property type="evidence" value="ECO:0007669"/>
    <property type="project" value="InterPro"/>
</dbReference>
<protein>
    <submittedName>
        <fullName evidence="9">Precorrin-2 C(20)-methyltransferase</fullName>
    </submittedName>
</protein>
<keyword evidence="4" id="KW-0489">Methyltransferase</keyword>
<dbReference type="Pfam" id="PF00590">
    <property type="entry name" value="TP_methylase"/>
    <property type="match status" value="1"/>
</dbReference>
<dbReference type="SUPFAM" id="SSF53790">
    <property type="entry name" value="Tetrapyrrole methylase"/>
    <property type="match status" value="1"/>
</dbReference>
<dbReference type="NCBIfam" id="TIGR02469">
    <property type="entry name" value="CbiT"/>
    <property type="match status" value="1"/>
</dbReference>
<dbReference type="InterPro" id="IPR014008">
    <property type="entry name" value="Cbl_synth_MTase_CbiT"/>
</dbReference>
<evidence type="ECO:0000256" key="2">
    <source>
        <dbReference type="ARBA" id="ARBA00005879"/>
    </source>
</evidence>
<comment type="pathway">
    <text evidence="1">Cofactor biosynthesis; adenosylcobalamin biosynthesis.</text>
</comment>
<dbReference type="InterPro" id="IPR014776">
    <property type="entry name" value="4pyrrole_Mease_sub2"/>
</dbReference>
<dbReference type="SUPFAM" id="SSF53335">
    <property type="entry name" value="S-adenosyl-L-methionine-dependent methyltransferases"/>
    <property type="match status" value="1"/>
</dbReference>
<name>A0AA46AJ43_9CLOT</name>
<keyword evidence="10" id="KW-1185">Reference proteome</keyword>
<evidence type="ECO:0000313" key="10">
    <source>
        <dbReference type="Proteomes" id="UP001158066"/>
    </source>
</evidence>
<evidence type="ECO:0000259" key="8">
    <source>
        <dbReference type="Pfam" id="PF00590"/>
    </source>
</evidence>
<dbReference type="Proteomes" id="UP001158066">
    <property type="component" value="Unassembled WGS sequence"/>
</dbReference>
<dbReference type="CDD" id="cd02440">
    <property type="entry name" value="AdoMet_MTases"/>
    <property type="match status" value="1"/>
</dbReference>
<proteinExistence type="inferred from homology"/>
<feature type="compositionally biased region" description="Polar residues" evidence="7">
    <location>
        <begin position="1"/>
        <end position="25"/>
    </location>
</feature>
<dbReference type="InterPro" id="IPR000878">
    <property type="entry name" value="4pyrrol_Mease"/>
</dbReference>
<dbReference type="GO" id="GO:0032259">
    <property type="term" value="P:methylation"/>
    <property type="evidence" value="ECO:0007669"/>
    <property type="project" value="UniProtKB-KW"/>
</dbReference>
<accession>A0AA46AJ43</accession>
<evidence type="ECO:0000256" key="5">
    <source>
        <dbReference type="ARBA" id="ARBA00022679"/>
    </source>
</evidence>
<dbReference type="InterPro" id="IPR029063">
    <property type="entry name" value="SAM-dependent_MTases_sf"/>
</dbReference>
<dbReference type="AlphaFoldDB" id="A0AA46AJ43"/>
<comment type="similarity">
    <text evidence="2">Belongs to the precorrin methyltransferase family.</text>
</comment>
<dbReference type="InterPro" id="IPR006364">
    <property type="entry name" value="CobI/CbiL/CobIJ_dom"/>
</dbReference>
<reference evidence="9" key="1">
    <citation type="submission" date="2017-05" db="EMBL/GenBank/DDBJ databases">
        <authorList>
            <person name="Varghese N."/>
            <person name="Submissions S."/>
        </authorList>
    </citation>
    <scope>NUCLEOTIDE SEQUENCE</scope>
    <source>
        <strain evidence="9">Su22</strain>
    </source>
</reference>
<dbReference type="EMBL" id="FXUF01000006">
    <property type="protein sequence ID" value="SMP56373.1"/>
    <property type="molecule type" value="Genomic_DNA"/>
</dbReference>
<keyword evidence="5" id="KW-0808">Transferase</keyword>
<comment type="caution">
    <text evidence="9">The sequence shown here is derived from an EMBL/GenBank/DDBJ whole genome shotgun (WGS) entry which is preliminary data.</text>
</comment>
<dbReference type="RefSeq" id="WP_283409234.1">
    <property type="nucleotide sequence ID" value="NZ_FXUF01000006.1"/>
</dbReference>
<dbReference type="InterPro" id="IPR050714">
    <property type="entry name" value="Cobalamin_biosynth_MTase"/>
</dbReference>
<evidence type="ECO:0000256" key="1">
    <source>
        <dbReference type="ARBA" id="ARBA00004953"/>
    </source>
</evidence>
<feature type="region of interest" description="Disordered" evidence="7">
    <location>
        <begin position="1"/>
        <end position="27"/>
    </location>
</feature>
<dbReference type="Gene3D" id="3.30.950.10">
    <property type="entry name" value="Methyltransferase, Cobalt-precorrin-4 Transmethylase, Domain 2"/>
    <property type="match status" value="1"/>
</dbReference>